<protein>
    <submittedName>
        <fullName evidence="2">Uncharacterized protein</fullName>
    </submittedName>
</protein>
<organism evidence="2">
    <name type="scientific">Clastoptera arizonana</name>
    <name type="common">Arizona spittle bug</name>
    <dbReference type="NCBI Taxonomy" id="38151"/>
    <lineage>
        <taxon>Eukaryota</taxon>
        <taxon>Metazoa</taxon>
        <taxon>Ecdysozoa</taxon>
        <taxon>Arthropoda</taxon>
        <taxon>Hexapoda</taxon>
        <taxon>Insecta</taxon>
        <taxon>Pterygota</taxon>
        <taxon>Neoptera</taxon>
        <taxon>Paraneoptera</taxon>
        <taxon>Hemiptera</taxon>
        <taxon>Auchenorrhyncha</taxon>
        <taxon>Cercopoidea</taxon>
        <taxon>Clastopteridae</taxon>
        <taxon>Clastoptera</taxon>
    </lineage>
</organism>
<evidence type="ECO:0000313" key="2">
    <source>
        <dbReference type="EMBL" id="JAS26266.1"/>
    </source>
</evidence>
<proteinExistence type="predicted"/>
<gene>
    <name evidence="2" type="ORF">g.45354</name>
</gene>
<sequence>MSVASTSFILLVTIIELTLTETVLQNYKEVENDFRCSHAVRPNYLKIFNQHRLNAKEEKIQNFKKRYKREYPQNAITTLSLFEKCRRVLGKFWRCLKFEDYMIDSKGNVDFGIYDTESQGKTRKPWMEVTPMRGKKTYIKKIKHGRRRKKRKF</sequence>
<name>A0A1B6DKP8_9HEMI</name>
<dbReference type="EMBL" id="GEDC01011032">
    <property type="protein sequence ID" value="JAS26266.1"/>
    <property type="molecule type" value="Transcribed_RNA"/>
</dbReference>
<evidence type="ECO:0000256" key="1">
    <source>
        <dbReference type="SAM" id="SignalP"/>
    </source>
</evidence>
<feature type="chain" id="PRO_5008581450" evidence="1">
    <location>
        <begin position="21"/>
        <end position="153"/>
    </location>
</feature>
<dbReference type="AlphaFoldDB" id="A0A1B6DKP8"/>
<feature type="signal peptide" evidence="1">
    <location>
        <begin position="1"/>
        <end position="20"/>
    </location>
</feature>
<accession>A0A1B6DKP8</accession>
<reference evidence="2" key="1">
    <citation type="submission" date="2015-12" db="EMBL/GenBank/DDBJ databases">
        <title>De novo transcriptome assembly of four potential Pierce s Disease insect vectors from Arizona vineyards.</title>
        <authorList>
            <person name="Tassone E.E."/>
        </authorList>
    </citation>
    <scope>NUCLEOTIDE SEQUENCE</scope>
</reference>
<keyword evidence="1" id="KW-0732">Signal</keyword>